<dbReference type="RefSeq" id="XP_020126201.1">
    <property type="nucleotide sequence ID" value="XM_020278442.1"/>
</dbReference>
<feature type="region of interest" description="Disordered" evidence="1">
    <location>
        <begin position="250"/>
        <end position="305"/>
    </location>
</feature>
<proteinExistence type="predicted"/>
<dbReference type="GeneID" id="31018703"/>
<keyword evidence="3" id="KW-1185">Reference proteome</keyword>
<dbReference type="OrthoDB" id="10606811at2759"/>
<reference evidence="2 3" key="1">
    <citation type="submission" date="2016-10" db="EMBL/GenBank/DDBJ databases">
        <title>Proteomics and genomics reveal pathogen-plant mechanisms compatible with a hemibiotrophic lifestyle of Diplodia corticola.</title>
        <authorList>
            <person name="Fernandes I."/>
            <person name="De Jonge R."/>
            <person name="Van De Peer Y."/>
            <person name="Devreese B."/>
            <person name="Alves A."/>
            <person name="Esteves A.C."/>
        </authorList>
    </citation>
    <scope>NUCLEOTIDE SEQUENCE [LARGE SCALE GENOMIC DNA]</scope>
    <source>
        <strain evidence="2 3">CBS 112549</strain>
    </source>
</reference>
<comment type="caution">
    <text evidence="2">The sequence shown here is derived from an EMBL/GenBank/DDBJ whole genome shotgun (WGS) entry which is preliminary data.</text>
</comment>
<evidence type="ECO:0000313" key="3">
    <source>
        <dbReference type="Proteomes" id="UP000183809"/>
    </source>
</evidence>
<feature type="compositionally biased region" description="Pro residues" evidence="1">
    <location>
        <begin position="177"/>
        <end position="197"/>
    </location>
</feature>
<evidence type="ECO:0000313" key="2">
    <source>
        <dbReference type="EMBL" id="OJD29941.1"/>
    </source>
</evidence>
<name>A0A1J9RQW9_9PEZI</name>
<accession>A0A1J9RQW9</accession>
<feature type="compositionally biased region" description="Pro residues" evidence="1">
    <location>
        <begin position="280"/>
        <end position="295"/>
    </location>
</feature>
<feature type="region of interest" description="Disordered" evidence="1">
    <location>
        <begin position="1"/>
        <end position="33"/>
    </location>
</feature>
<dbReference type="AlphaFoldDB" id="A0A1J9RQW9"/>
<dbReference type="EMBL" id="MNUE01000069">
    <property type="protein sequence ID" value="OJD29941.1"/>
    <property type="molecule type" value="Genomic_DNA"/>
</dbReference>
<feature type="region of interest" description="Disordered" evidence="1">
    <location>
        <begin position="146"/>
        <end position="233"/>
    </location>
</feature>
<feature type="compositionally biased region" description="Polar residues" evidence="1">
    <location>
        <begin position="150"/>
        <end position="164"/>
    </location>
</feature>
<feature type="compositionally biased region" description="Pro residues" evidence="1">
    <location>
        <begin position="95"/>
        <end position="107"/>
    </location>
</feature>
<sequence>MNQNSYNPARGTRGGRGRGRSQHQVPPPNAPTGPRPMCCQLHHLNPNCGLGCNGVTVVPGFSTQRPTLYGPAGFAPSAAPPPPTYNPQMGQPRGGPTPPMNMPPPRGPRNHSVNHRNAPTFQQMPGHVLTQHHPVYNTPAAPSPFGGYHGQSTSAMGHQQQRLNPSPAPHHFNQQFPPAPPPAPFFPPSIRPTPTPTGPSSFQLSTSTRHHAARQPSATYNTPTPHGQEATEDLSGPLSLAALRDVSFTKPATASSAPPRASAHPPPPPARSTPSSAASPSPPADSPHTNLPPPQDAWQPSTRKSSHARFDLRLSDLELGMIVHLKPNATWGTGRHPGLVCGWKDAGYVEILVGTSFLGQGMVGKMGRIREAHERARIGREYLRVGGDGGDGEDYVEAYAGLGLPVLRLRGGRVLKKTTYFRFVYRFHCELADICKYADGRSLKNKYVLDEASWEACRAYLEHRLPLMRRAEAEVRRQQRERDRAAERQRVQDEMRRKVAEAANALQSVTQEETDDDAAESSLE</sequence>
<feature type="compositionally biased region" description="Acidic residues" evidence="1">
    <location>
        <begin position="512"/>
        <end position="524"/>
    </location>
</feature>
<dbReference type="Proteomes" id="UP000183809">
    <property type="component" value="Unassembled WGS sequence"/>
</dbReference>
<feature type="compositionally biased region" description="Polar residues" evidence="1">
    <location>
        <begin position="216"/>
        <end position="225"/>
    </location>
</feature>
<organism evidence="2 3">
    <name type="scientific">Diplodia corticola</name>
    <dbReference type="NCBI Taxonomy" id="236234"/>
    <lineage>
        <taxon>Eukaryota</taxon>
        <taxon>Fungi</taxon>
        <taxon>Dikarya</taxon>
        <taxon>Ascomycota</taxon>
        <taxon>Pezizomycotina</taxon>
        <taxon>Dothideomycetes</taxon>
        <taxon>Dothideomycetes incertae sedis</taxon>
        <taxon>Botryosphaeriales</taxon>
        <taxon>Botryosphaeriaceae</taxon>
        <taxon>Diplodia</taxon>
    </lineage>
</organism>
<feature type="compositionally biased region" description="Basic and acidic residues" evidence="1">
    <location>
        <begin position="476"/>
        <end position="500"/>
    </location>
</feature>
<feature type="region of interest" description="Disordered" evidence="1">
    <location>
        <begin position="72"/>
        <end position="111"/>
    </location>
</feature>
<protein>
    <submittedName>
        <fullName evidence="2">Uncharacterized protein</fullName>
    </submittedName>
</protein>
<gene>
    <name evidence="2" type="ORF">BKCO1_6900023</name>
</gene>
<feature type="compositionally biased region" description="Low complexity" evidence="1">
    <location>
        <begin position="251"/>
        <end position="263"/>
    </location>
</feature>
<feature type="region of interest" description="Disordered" evidence="1">
    <location>
        <begin position="476"/>
        <end position="524"/>
    </location>
</feature>
<evidence type="ECO:0000256" key="1">
    <source>
        <dbReference type="SAM" id="MobiDB-lite"/>
    </source>
</evidence>